<dbReference type="InterPro" id="IPR058647">
    <property type="entry name" value="BSH_CzcB-like"/>
</dbReference>
<dbReference type="Gene3D" id="2.40.420.20">
    <property type="match status" value="1"/>
</dbReference>
<feature type="compositionally biased region" description="Basic and acidic residues" evidence="2">
    <location>
        <begin position="28"/>
        <end position="64"/>
    </location>
</feature>
<dbReference type="Gene3D" id="1.10.287.470">
    <property type="entry name" value="Helix hairpin bin"/>
    <property type="match status" value="1"/>
</dbReference>
<accession>A0A3B0SZM0</accession>
<evidence type="ECO:0000256" key="2">
    <source>
        <dbReference type="SAM" id="MobiDB-lite"/>
    </source>
</evidence>
<dbReference type="GO" id="GO:0046914">
    <property type="term" value="F:transition metal ion binding"/>
    <property type="evidence" value="ECO:0007669"/>
    <property type="project" value="TreeGrafter"/>
</dbReference>
<dbReference type="GO" id="GO:0016020">
    <property type="term" value="C:membrane"/>
    <property type="evidence" value="ECO:0007669"/>
    <property type="project" value="InterPro"/>
</dbReference>
<dbReference type="PANTHER" id="PTHR30097:SF15">
    <property type="entry name" value="CATION EFFLUX SYSTEM PROTEIN CUSB"/>
    <property type="match status" value="1"/>
</dbReference>
<dbReference type="Pfam" id="PF25973">
    <property type="entry name" value="BSH_CzcB"/>
    <property type="match status" value="1"/>
</dbReference>
<reference evidence="6" key="1">
    <citation type="submission" date="2018-06" db="EMBL/GenBank/DDBJ databases">
        <authorList>
            <person name="Zhirakovskaya E."/>
        </authorList>
    </citation>
    <scope>NUCLEOTIDE SEQUENCE</scope>
</reference>
<dbReference type="GO" id="GO:0060003">
    <property type="term" value="P:copper ion export"/>
    <property type="evidence" value="ECO:0007669"/>
    <property type="project" value="TreeGrafter"/>
</dbReference>
<feature type="domain" description="CusB-like beta-barrel" evidence="3">
    <location>
        <begin position="241"/>
        <end position="313"/>
    </location>
</feature>
<dbReference type="AlphaFoldDB" id="A0A3B0SZM0"/>
<feature type="region of interest" description="Disordered" evidence="2">
    <location>
        <begin position="26"/>
        <end position="70"/>
    </location>
</feature>
<dbReference type="EMBL" id="UOEN01000019">
    <property type="protein sequence ID" value="VAW11515.1"/>
    <property type="molecule type" value="Genomic_DNA"/>
</dbReference>
<evidence type="ECO:0000313" key="6">
    <source>
        <dbReference type="EMBL" id="VAW11515.1"/>
    </source>
</evidence>
<dbReference type="SUPFAM" id="SSF111369">
    <property type="entry name" value="HlyD-like secretion proteins"/>
    <property type="match status" value="1"/>
</dbReference>
<evidence type="ECO:0000259" key="5">
    <source>
        <dbReference type="Pfam" id="PF25975"/>
    </source>
</evidence>
<evidence type="ECO:0000259" key="3">
    <source>
        <dbReference type="Pfam" id="PF25954"/>
    </source>
</evidence>
<feature type="domain" description="CzcB-like C-terminal circularly permuted SH3-like" evidence="5">
    <location>
        <begin position="322"/>
        <end position="380"/>
    </location>
</feature>
<proteinExistence type="predicted"/>
<evidence type="ECO:0000259" key="4">
    <source>
        <dbReference type="Pfam" id="PF25973"/>
    </source>
</evidence>
<name>A0A3B0SZM0_9ZZZZ</name>
<dbReference type="Pfam" id="PF25954">
    <property type="entry name" value="Beta-barrel_RND_2"/>
    <property type="match status" value="1"/>
</dbReference>
<dbReference type="InterPro" id="IPR058649">
    <property type="entry name" value="CzcB_C"/>
</dbReference>
<evidence type="ECO:0000256" key="1">
    <source>
        <dbReference type="ARBA" id="ARBA00022448"/>
    </source>
</evidence>
<feature type="domain" description="CzcB-like barrel-sandwich hybrid" evidence="4">
    <location>
        <begin position="109"/>
        <end position="238"/>
    </location>
</feature>
<sequence>MNNLLKIAVFSLLALIATQATYVQAEQQGHDEKSSDEHGDEHGNEETSDEDGHGGEHGGEDGKEASSVTLTQQQQTLVNIKIEALKARNLDYNIYAPGEIQANGYTSYLVSPRVDSVVMKRHKALGDHVQIGDKLVTLFSESVAQAQATLKVNSAEWKRVKQLGRKAVGASRYIKAQNNYELANARLLAFGLSKSALKNTTTLGEYTLIAQTAGAILSDDFQQGQRVEAGNALMLLSDESQLWVEARIQASVQLNLPVGTLAQVKVGNQFYAAKVSQEAHTIDEKTRTRVIRLLIDNPEDTLHPGEFADVFFNMSTKQAVTAVPENALMRTSDGDWAVFIETKPNQFASQEVELGRVLGDFHEIFGLEVGTKIVTQGAFFVASEIAKGGFDPHGH</sequence>
<dbReference type="InterPro" id="IPR051909">
    <property type="entry name" value="MFP_Cation_Efflux"/>
</dbReference>
<dbReference type="InterPro" id="IPR006143">
    <property type="entry name" value="RND_pump_MFP"/>
</dbReference>
<dbReference type="GO" id="GO:0015679">
    <property type="term" value="P:plasma membrane copper ion transport"/>
    <property type="evidence" value="ECO:0007669"/>
    <property type="project" value="TreeGrafter"/>
</dbReference>
<dbReference type="GO" id="GO:0022857">
    <property type="term" value="F:transmembrane transporter activity"/>
    <property type="evidence" value="ECO:0007669"/>
    <property type="project" value="InterPro"/>
</dbReference>
<dbReference type="Gene3D" id="2.40.30.170">
    <property type="match status" value="1"/>
</dbReference>
<dbReference type="Pfam" id="PF25975">
    <property type="entry name" value="CzcB_C"/>
    <property type="match status" value="1"/>
</dbReference>
<dbReference type="InterPro" id="IPR058792">
    <property type="entry name" value="Beta-barrel_RND_2"/>
</dbReference>
<protein>
    <submittedName>
        <fullName evidence="6">Probable Co/Zn/Cd efflux system membrane fusion protein</fullName>
    </submittedName>
</protein>
<dbReference type="PANTHER" id="PTHR30097">
    <property type="entry name" value="CATION EFFLUX SYSTEM PROTEIN CUSB"/>
    <property type="match status" value="1"/>
</dbReference>
<keyword evidence="1" id="KW-0813">Transport</keyword>
<organism evidence="6">
    <name type="scientific">hydrothermal vent metagenome</name>
    <dbReference type="NCBI Taxonomy" id="652676"/>
    <lineage>
        <taxon>unclassified sequences</taxon>
        <taxon>metagenomes</taxon>
        <taxon>ecological metagenomes</taxon>
    </lineage>
</organism>
<gene>
    <name evidence="6" type="ORF">MNBD_BACTEROID05-152</name>
</gene>
<dbReference type="GO" id="GO:0030288">
    <property type="term" value="C:outer membrane-bounded periplasmic space"/>
    <property type="evidence" value="ECO:0007669"/>
    <property type="project" value="TreeGrafter"/>
</dbReference>
<dbReference type="Gene3D" id="2.40.50.100">
    <property type="match status" value="1"/>
</dbReference>
<dbReference type="NCBIfam" id="TIGR01730">
    <property type="entry name" value="RND_mfp"/>
    <property type="match status" value="1"/>
</dbReference>